<dbReference type="Gene3D" id="3.30.1370.10">
    <property type="entry name" value="K Homology domain, type 1"/>
    <property type="match status" value="3"/>
</dbReference>
<gene>
    <name evidence="5" type="ORF">HK099_003092</name>
</gene>
<dbReference type="SMART" id="SM00322">
    <property type="entry name" value="KH"/>
    <property type="match status" value="3"/>
</dbReference>
<evidence type="ECO:0000259" key="4">
    <source>
        <dbReference type="SMART" id="SM00322"/>
    </source>
</evidence>
<keyword evidence="1" id="KW-0677">Repeat</keyword>
<keyword evidence="6" id="KW-1185">Reference proteome</keyword>
<comment type="caution">
    <text evidence="5">The sequence shown here is derived from an EMBL/GenBank/DDBJ whole genome shotgun (WGS) entry which is preliminary data.</text>
</comment>
<evidence type="ECO:0000256" key="2">
    <source>
        <dbReference type="PROSITE-ProRule" id="PRU00117"/>
    </source>
</evidence>
<proteinExistence type="predicted"/>
<feature type="compositionally biased region" description="Low complexity" evidence="3">
    <location>
        <begin position="475"/>
        <end position="485"/>
    </location>
</feature>
<feature type="domain" description="K Homology" evidence="4">
    <location>
        <begin position="303"/>
        <end position="374"/>
    </location>
</feature>
<dbReference type="GO" id="GO:0003723">
    <property type="term" value="F:RNA binding"/>
    <property type="evidence" value="ECO:0007669"/>
    <property type="project" value="UniProtKB-UniRule"/>
</dbReference>
<dbReference type="PROSITE" id="PS50084">
    <property type="entry name" value="KH_TYPE_1"/>
    <property type="match status" value="3"/>
</dbReference>
<dbReference type="Proteomes" id="UP001211065">
    <property type="component" value="Unassembled WGS sequence"/>
</dbReference>
<protein>
    <recommendedName>
        <fullName evidence="4">K Homology domain-containing protein</fullName>
    </recommendedName>
</protein>
<evidence type="ECO:0000256" key="1">
    <source>
        <dbReference type="ARBA" id="ARBA00022737"/>
    </source>
</evidence>
<dbReference type="AlphaFoldDB" id="A0AAD5XZ04"/>
<evidence type="ECO:0000256" key="3">
    <source>
        <dbReference type="SAM" id="MobiDB-lite"/>
    </source>
</evidence>
<feature type="compositionally biased region" description="Polar residues" evidence="3">
    <location>
        <begin position="523"/>
        <end position="534"/>
    </location>
</feature>
<evidence type="ECO:0000313" key="6">
    <source>
        <dbReference type="Proteomes" id="UP001211065"/>
    </source>
</evidence>
<feature type="compositionally biased region" description="Polar residues" evidence="3">
    <location>
        <begin position="486"/>
        <end position="511"/>
    </location>
</feature>
<sequence length="610" mass="66655">MTSTTTNIIKENVEISTAIKSDNVPNSTSTNLLKRKVLSIDDEEKNENEHNDILNLDFGLSSDQVEENSISDAVKKAKITENLDEENTFIPFEEDFSEEVECKSATVTESIETCNLPVTPLLPIEDVKKSNELETSLNDENVINNSIDEVLPEAEALSATEGAVVTEDSTALDDSEGEITNKITPSIPAFSPLTDLTPANPNDSKVLSVRALISSKDAGIVIGKQGKNVVEIRETSDAAIVVSGQAPPNAERILTVTGTVMAVSHAFSLIGQKMIDNNDLDDSEKKRKFDGTANGDNVVQKEDKIALRLLVPHARVGAIIGKSGATIRDIQDKSSCFINVSEDMLPGSTERAVTINGPVDGIRYSTRVVAQILLDNAGRSTSSVILYKPPSAINQVKPRPLPNYTPQYYQARPILPVQPQYSYQQPQQPINSHPQQQMVYSGHQQYTYSQPAYRPYFPPSVQHRSATTYSSPYTTQYQQPAQTTASSFAHTQSQYQNAPQSNRNPQSNSQHHLLRPQHHSAPVPNSATSANATPPQHQIVVSKVLAGAIIGKGGIRINEIRNLSGCTIKIEDAANPNDRLITVHGAPEGVQMAMFMFQQRIESERAKGMH</sequence>
<feature type="domain" description="K Homology" evidence="4">
    <location>
        <begin position="533"/>
        <end position="602"/>
    </location>
</feature>
<feature type="region of interest" description="Disordered" evidence="3">
    <location>
        <begin position="475"/>
        <end position="534"/>
    </location>
</feature>
<dbReference type="InterPro" id="IPR004088">
    <property type="entry name" value="KH_dom_type_1"/>
</dbReference>
<dbReference type="Pfam" id="PF00013">
    <property type="entry name" value="KH_1"/>
    <property type="match status" value="3"/>
</dbReference>
<dbReference type="InterPro" id="IPR036612">
    <property type="entry name" value="KH_dom_type_1_sf"/>
</dbReference>
<keyword evidence="2" id="KW-0694">RNA-binding</keyword>
<dbReference type="PANTHER" id="PTHR10288">
    <property type="entry name" value="KH DOMAIN CONTAINING RNA BINDING PROTEIN"/>
    <property type="match status" value="1"/>
</dbReference>
<dbReference type="SUPFAM" id="SSF54791">
    <property type="entry name" value="Eukaryotic type KH-domain (KH-domain type I)"/>
    <property type="match status" value="3"/>
</dbReference>
<feature type="domain" description="K Homology" evidence="4">
    <location>
        <begin position="205"/>
        <end position="275"/>
    </location>
</feature>
<name>A0AAD5XZ04_9FUNG</name>
<dbReference type="InterPro" id="IPR004087">
    <property type="entry name" value="KH_dom"/>
</dbReference>
<evidence type="ECO:0000313" key="5">
    <source>
        <dbReference type="EMBL" id="KAJ3221798.1"/>
    </source>
</evidence>
<dbReference type="EMBL" id="JADGJW010000208">
    <property type="protein sequence ID" value="KAJ3221798.1"/>
    <property type="molecule type" value="Genomic_DNA"/>
</dbReference>
<reference evidence="5" key="1">
    <citation type="submission" date="2020-05" db="EMBL/GenBank/DDBJ databases">
        <title>Phylogenomic resolution of chytrid fungi.</title>
        <authorList>
            <person name="Stajich J.E."/>
            <person name="Amses K."/>
            <person name="Simmons R."/>
            <person name="Seto K."/>
            <person name="Myers J."/>
            <person name="Bonds A."/>
            <person name="Quandt C.A."/>
            <person name="Barry K."/>
            <person name="Liu P."/>
            <person name="Grigoriev I."/>
            <person name="Longcore J.E."/>
            <person name="James T.Y."/>
        </authorList>
    </citation>
    <scope>NUCLEOTIDE SEQUENCE</scope>
    <source>
        <strain evidence="5">JEL0476</strain>
    </source>
</reference>
<organism evidence="5 6">
    <name type="scientific">Clydaea vesicula</name>
    <dbReference type="NCBI Taxonomy" id="447962"/>
    <lineage>
        <taxon>Eukaryota</taxon>
        <taxon>Fungi</taxon>
        <taxon>Fungi incertae sedis</taxon>
        <taxon>Chytridiomycota</taxon>
        <taxon>Chytridiomycota incertae sedis</taxon>
        <taxon>Chytridiomycetes</taxon>
        <taxon>Lobulomycetales</taxon>
        <taxon>Lobulomycetaceae</taxon>
        <taxon>Clydaea</taxon>
    </lineage>
</organism>
<accession>A0AAD5XZ04</accession>